<name>A0A1E3QT96_9ASCO</name>
<accession>A0A1E3QT96</accession>
<keyword evidence="3" id="KW-1185">Reference proteome</keyword>
<evidence type="ECO:0000313" key="2">
    <source>
        <dbReference type="EMBL" id="ODQ80926.1"/>
    </source>
</evidence>
<keyword evidence="1" id="KW-0812">Transmembrane</keyword>
<reference evidence="3" key="1">
    <citation type="submission" date="2016-05" db="EMBL/GenBank/DDBJ databases">
        <title>Comparative genomics of biotechnologically important yeasts.</title>
        <authorList>
            <consortium name="DOE Joint Genome Institute"/>
            <person name="Riley R."/>
            <person name="Haridas S."/>
            <person name="Wolfe K.H."/>
            <person name="Lopes M.R."/>
            <person name="Hittinger C.T."/>
            <person name="Goker M."/>
            <person name="Salamov A."/>
            <person name="Wisecaver J."/>
            <person name="Long T.M."/>
            <person name="Aerts A.L."/>
            <person name="Barry K."/>
            <person name="Choi C."/>
            <person name="Clum A."/>
            <person name="Coughlan A.Y."/>
            <person name="Deshpande S."/>
            <person name="Douglass A.P."/>
            <person name="Hanson S.J."/>
            <person name="Klenk H.-P."/>
            <person name="Labutti K."/>
            <person name="Lapidus A."/>
            <person name="Lindquist E."/>
            <person name="Lipzen A."/>
            <person name="Meier-Kolthoff J.P."/>
            <person name="Ohm R.A."/>
            <person name="Otillar R.P."/>
            <person name="Pangilinan J."/>
            <person name="Peng Y."/>
            <person name="Rokas A."/>
            <person name="Rosa C.A."/>
            <person name="Scheuner C."/>
            <person name="Sibirny A.A."/>
            <person name="Slot J.C."/>
            <person name="Stielow J.B."/>
            <person name="Sun H."/>
            <person name="Kurtzman C.P."/>
            <person name="Blackwell M."/>
            <person name="Grigoriev I.V."/>
            <person name="Jeffries T.W."/>
        </authorList>
    </citation>
    <scope>NUCLEOTIDE SEQUENCE [LARGE SCALE GENOMIC DNA]</scope>
    <source>
        <strain evidence="3">NRRL Y-12698</strain>
    </source>
</reference>
<dbReference type="RefSeq" id="XP_018986254.1">
    <property type="nucleotide sequence ID" value="XM_019128192.1"/>
</dbReference>
<dbReference type="EMBL" id="KV454428">
    <property type="protein sequence ID" value="ODQ80926.1"/>
    <property type="molecule type" value="Genomic_DNA"/>
</dbReference>
<organism evidence="2 3">
    <name type="scientific">Babjeviella inositovora NRRL Y-12698</name>
    <dbReference type="NCBI Taxonomy" id="984486"/>
    <lineage>
        <taxon>Eukaryota</taxon>
        <taxon>Fungi</taxon>
        <taxon>Dikarya</taxon>
        <taxon>Ascomycota</taxon>
        <taxon>Saccharomycotina</taxon>
        <taxon>Pichiomycetes</taxon>
        <taxon>Serinales incertae sedis</taxon>
        <taxon>Babjeviella</taxon>
    </lineage>
</organism>
<evidence type="ECO:0000256" key="1">
    <source>
        <dbReference type="SAM" id="Phobius"/>
    </source>
</evidence>
<dbReference type="AlphaFoldDB" id="A0A1E3QT96"/>
<evidence type="ECO:0000313" key="3">
    <source>
        <dbReference type="Proteomes" id="UP000094336"/>
    </source>
</evidence>
<protein>
    <submittedName>
        <fullName evidence="2">Uncharacterized protein</fullName>
    </submittedName>
</protein>
<gene>
    <name evidence="2" type="ORF">BABINDRAFT_160363</name>
</gene>
<dbReference type="GeneID" id="30146045"/>
<proteinExistence type="predicted"/>
<sequence>MSVLLIDPTSVTAIAVPSLAIDRASGNGTTNVYACATTMLGGTATNPCQLVPAYATTSTHTTSTNASGHSLCKPLSFTVANMVLVLLVFVLWGVY</sequence>
<keyword evidence="1" id="KW-0472">Membrane</keyword>
<feature type="transmembrane region" description="Helical" evidence="1">
    <location>
        <begin position="75"/>
        <end position="94"/>
    </location>
</feature>
<keyword evidence="1" id="KW-1133">Transmembrane helix</keyword>
<dbReference type="Proteomes" id="UP000094336">
    <property type="component" value="Unassembled WGS sequence"/>
</dbReference>